<keyword evidence="1" id="KW-0808">Transferase</keyword>
<name>A0AAW2ZE91_9EUKA</name>
<dbReference type="EMBL" id="JAOPGA020001403">
    <property type="protein sequence ID" value="KAL0488081.1"/>
    <property type="molecule type" value="Genomic_DNA"/>
</dbReference>
<reference evidence="1 2" key="1">
    <citation type="submission" date="2024-03" db="EMBL/GenBank/DDBJ databases">
        <title>The Acrasis kona genome and developmental transcriptomes reveal deep origins of eukaryotic multicellular pathways.</title>
        <authorList>
            <person name="Sheikh S."/>
            <person name="Fu C.-J."/>
            <person name="Brown M.W."/>
            <person name="Baldauf S.L."/>
        </authorList>
    </citation>
    <scope>NUCLEOTIDE SEQUENCE [LARGE SCALE GENOMIC DNA]</scope>
    <source>
        <strain evidence="1 2">ATCC MYA-3509</strain>
    </source>
</reference>
<protein>
    <submittedName>
        <fullName evidence="1">Serine/threonine-protein kinase</fullName>
    </submittedName>
</protein>
<comment type="caution">
    <text evidence="1">The sequence shown here is derived from an EMBL/GenBank/DDBJ whole genome shotgun (WGS) entry which is preliminary data.</text>
</comment>
<gene>
    <name evidence="1" type="ORF">AKO1_015254</name>
</gene>
<evidence type="ECO:0000313" key="1">
    <source>
        <dbReference type="EMBL" id="KAL0488081.1"/>
    </source>
</evidence>
<dbReference type="GO" id="GO:0016301">
    <property type="term" value="F:kinase activity"/>
    <property type="evidence" value="ECO:0007669"/>
    <property type="project" value="UniProtKB-KW"/>
</dbReference>
<organism evidence="1 2">
    <name type="scientific">Acrasis kona</name>
    <dbReference type="NCBI Taxonomy" id="1008807"/>
    <lineage>
        <taxon>Eukaryota</taxon>
        <taxon>Discoba</taxon>
        <taxon>Heterolobosea</taxon>
        <taxon>Tetramitia</taxon>
        <taxon>Eutetramitia</taxon>
        <taxon>Acrasidae</taxon>
        <taxon>Acrasis</taxon>
    </lineage>
</organism>
<sequence length="248" mass="29461">MILRRTCNIAFLKHNRILYNRFCTLNDLITMSTVDKSEIKDRFDYLFKNIPYAALDDSMNALQTVNKQDAIIDPASWNFLYHIQKTLGVIEKREKNNQVRFPNGLVEFFLYRVGNFDVGDFEITHHKSNLNMDTYFHIHHPNYMTNCLFVVQHEKETFLKDFITNCQNIKDDCVVPVFSLYGYHATLLIVQVQDDKLCVVHKTEVENWSLMKEDQREGIFQTINWLHSFMFDDHSQEILYEKLKNDLS</sequence>
<keyword evidence="1" id="KW-0418">Kinase</keyword>
<accession>A0AAW2ZE91</accession>
<dbReference type="AlphaFoldDB" id="A0AAW2ZE91"/>
<dbReference type="Proteomes" id="UP001431209">
    <property type="component" value="Unassembled WGS sequence"/>
</dbReference>
<evidence type="ECO:0000313" key="2">
    <source>
        <dbReference type="Proteomes" id="UP001431209"/>
    </source>
</evidence>
<keyword evidence="2" id="KW-1185">Reference proteome</keyword>
<proteinExistence type="predicted"/>